<gene>
    <name evidence="2" type="primary">apaG</name>
    <name evidence="4" type="ORF">CJO09_10420</name>
    <name evidence="5" type="ORF">CJP73_02370</name>
</gene>
<organism evidence="5 6">
    <name type="scientific">Neopusillimonas maritima</name>
    <dbReference type="NCBI Taxonomy" id="2026239"/>
    <lineage>
        <taxon>Bacteria</taxon>
        <taxon>Pseudomonadati</taxon>
        <taxon>Pseudomonadota</taxon>
        <taxon>Betaproteobacteria</taxon>
        <taxon>Burkholderiales</taxon>
        <taxon>Alcaligenaceae</taxon>
        <taxon>Neopusillimonas</taxon>
    </lineage>
</organism>
<dbReference type="RefSeq" id="WP_114420478.1">
    <property type="nucleotide sequence ID" value="NZ_CP170494.1"/>
</dbReference>
<dbReference type="NCBIfam" id="NF003967">
    <property type="entry name" value="PRK05461.1"/>
    <property type="match status" value="1"/>
</dbReference>
<dbReference type="PANTHER" id="PTHR47191">
    <property type="entry name" value="OS05G0170800 PROTEIN"/>
    <property type="match status" value="1"/>
</dbReference>
<dbReference type="InterPro" id="IPR036767">
    <property type="entry name" value="ApaG_sf"/>
</dbReference>
<evidence type="ECO:0000256" key="2">
    <source>
        <dbReference type="HAMAP-Rule" id="MF_00791"/>
    </source>
</evidence>
<evidence type="ECO:0000313" key="6">
    <source>
        <dbReference type="Proteomes" id="UP000266206"/>
    </source>
</evidence>
<dbReference type="Pfam" id="PF04379">
    <property type="entry name" value="DUF525"/>
    <property type="match status" value="1"/>
</dbReference>
<dbReference type="PANTHER" id="PTHR47191:SF2">
    <property type="entry name" value="OS05G0170800 PROTEIN"/>
    <property type="match status" value="1"/>
</dbReference>
<dbReference type="Proteomes" id="UP000266483">
    <property type="component" value="Unassembled WGS sequence"/>
</dbReference>
<name>A0A3A1YXL8_9BURK</name>
<dbReference type="InterPro" id="IPR050718">
    <property type="entry name" value="ApaG-like"/>
</dbReference>
<evidence type="ECO:0000259" key="3">
    <source>
        <dbReference type="PROSITE" id="PS51087"/>
    </source>
</evidence>
<comment type="caution">
    <text evidence="5">The sequence shown here is derived from an EMBL/GenBank/DDBJ whole genome shotgun (WGS) entry which is preliminary data.</text>
</comment>
<accession>A0A3A1YXL8</accession>
<reference evidence="6 7" key="1">
    <citation type="submission" date="2017-08" db="EMBL/GenBank/DDBJ databases">
        <title>Pusillimonas indicus sp. nov., a member of the family Alcaligenaceae isolated from surface seawater.</title>
        <authorList>
            <person name="Li J."/>
        </authorList>
    </citation>
    <scope>NUCLEOTIDE SEQUENCE [LARGE SCALE GENOMIC DNA]</scope>
    <source>
        <strain evidence="4 7">17-4A</strain>
        <strain evidence="5 6">L52-1-41</strain>
    </source>
</reference>
<dbReference type="Gene3D" id="2.60.40.1470">
    <property type="entry name" value="ApaG domain"/>
    <property type="match status" value="1"/>
</dbReference>
<proteinExistence type="inferred from homology"/>
<evidence type="ECO:0000313" key="4">
    <source>
        <dbReference type="EMBL" id="RII82312.1"/>
    </source>
</evidence>
<feature type="domain" description="ApaG" evidence="3">
    <location>
        <begin position="1"/>
        <end position="124"/>
    </location>
</feature>
<dbReference type="EMBL" id="NQOU01000004">
    <property type="protein sequence ID" value="RII82312.1"/>
    <property type="molecule type" value="Genomic_DNA"/>
</dbReference>
<dbReference type="SUPFAM" id="SSF110069">
    <property type="entry name" value="ApaG-like"/>
    <property type="match status" value="1"/>
</dbReference>
<sequence>MKPYDLSITVTPQYLPEQSKPDQQHYVFAYTVRITNNGEHAAQVISRHWIITDGRQNVQEVRGLGVVGQQPLLAPGETFEYTSGCPLPTPHGTMKGSYHCVGDNGIPFEAEIAEFVLAMPRTLH</sequence>
<dbReference type="HAMAP" id="MF_00791">
    <property type="entry name" value="ApaG"/>
    <property type="match status" value="1"/>
</dbReference>
<evidence type="ECO:0000313" key="7">
    <source>
        <dbReference type="Proteomes" id="UP000266483"/>
    </source>
</evidence>
<dbReference type="EMBL" id="NQYH01000001">
    <property type="protein sequence ID" value="RIY42295.1"/>
    <property type="molecule type" value="Genomic_DNA"/>
</dbReference>
<dbReference type="AlphaFoldDB" id="A0A3A1YXL8"/>
<dbReference type="Proteomes" id="UP000266206">
    <property type="component" value="Unassembled WGS sequence"/>
</dbReference>
<keyword evidence="7" id="KW-1185">Reference proteome</keyword>
<dbReference type="InterPro" id="IPR023065">
    <property type="entry name" value="Uncharacterised_ApaG"/>
</dbReference>
<evidence type="ECO:0000313" key="5">
    <source>
        <dbReference type="EMBL" id="RIY42295.1"/>
    </source>
</evidence>
<dbReference type="OrthoDB" id="9795226at2"/>
<dbReference type="InterPro" id="IPR007474">
    <property type="entry name" value="ApaG_domain"/>
</dbReference>
<dbReference type="PROSITE" id="PS51087">
    <property type="entry name" value="APAG"/>
    <property type="match status" value="1"/>
</dbReference>
<protein>
    <recommendedName>
        <fullName evidence="1 2">Protein ApaG</fullName>
    </recommendedName>
</protein>
<evidence type="ECO:0000256" key="1">
    <source>
        <dbReference type="ARBA" id="ARBA00017693"/>
    </source>
</evidence>